<evidence type="ECO:0000259" key="1">
    <source>
        <dbReference type="Pfam" id="PF00501"/>
    </source>
</evidence>
<dbReference type="PANTHER" id="PTHR43201">
    <property type="entry name" value="ACYL-COA SYNTHETASE"/>
    <property type="match status" value="1"/>
</dbReference>
<gene>
    <name evidence="3" type="ORF">TWF696_001778</name>
</gene>
<dbReference type="InterPro" id="IPR045851">
    <property type="entry name" value="AMP-bd_C_sf"/>
</dbReference>
<name>A0AAV9U6C2_9PEZI</name>
<dbReference type="InterPro" id="IPR042099">
    <property type="entry name" value="ANL_N_sf"/>
</dbReference>
<evidence type="ECO:0000313" key="3">
    <source>
        <dbReference type="EMBL" id="KAK6336215.1"/>
    </source>
</evidence>
<evidence type="ECO:0000259" key="2">
    <source>
        <dbReference type="Pfam" id="PF13193"/>
    </source>
</evidence>
<dbReference type="Proteomes" id="UP001375240">
    <property type="component" value="Unassembled WGS sequence"/>
</dbReference>
<feature type="domain" description="AMP-dependent synthetase/ligase" evidence="1">
    <location>
        <begin position="72"/>
        <end position="476"/>
    </location>
</feature>
<dbReference type="Gene3D" id="3.30.300.30">
    <property type="match status" value="1"/>
</dbReference>
<feature type="domain" description="AMP-binding enzyme C-terminal" evidence="2">
    <location>
        <begin position="531"/>
        <end position="611"/>
    </location>
</feature>
<accession>A0AAV9U6C2</accession>
<protein>
    <submittedName>
        <fullName evidence="3">Uncharacterized protein</fullName>
    </submittedName>
</protein>
<proteinExistence type="predicted"/>
<dbReference type="PANTHER" id="PTHR43201:SF30">
    <property type="entry name" value="AMP-DEPENDENT SYNTHETASE_LIGASE DOMAIN-CONTAINING PROTEIN"/>
    <property type="match status" value="1"/>
</dbReference>
<dbReference type="Pfam" id="PF13193">
    <property type="entry name" value="AMP-binding_C"/>
    <property type="match status" value="1"/>
</dbReference>
<evidence type="ECO:0000313" key="4">
    <source>
        <dbReference type="Proteomes" id="UP001375240"/>
    </source>
</evidence>
<dbReference type="SUPFAM" id="SSF56801">
    <property type="entry name" value="Acetyl-CoA synthetase-like"/>
    <property type="match status" value="1"/>
</dbReference>
<dbReference type="AlphaFoldDB" id="A0AAV9U6C2"/>
<dbReference type="EMBL" id="JAVHNQ010000011">
    <property type="protein sequence ID" value="KAK6336215.1"/>
    <property type="molecule type" value="Genomic_DNA"/>
</dbReference>
<dbReference type="InterPro" id="IPR000873">
    <property type="entry name" value="AMP-dep_synth/lig_dom"/>
</dbReference>
<sequence>MFASRISVSSRLLRGRPLLRPSLLSRSSSLSSRWMIIMNSVATNARSLLTMSKHAGPLEPALLEDTCHGYLRKIANKFGDRTAVVSSDQSIRLTFDALDAQSTQLAHGLARLGVTPGARVTACLGNSAEFAVLHYAVFKLGAILVPLNPAFTAEQVMAALRHLSSEWLVISAETNLPFKPPRSNVGLLDALVPGFEERRRGEAVQSHVVPTLKNVIMVDNSAGRIPRSTFEHFTTYEDVFADGATAGGKAVDVKVDPHDICNIQFTSGTTAMPKAAALTHVNILNNGKFIGDRMRLTEDDVVVCPPPLFHCFGCVLGYSACMTHGSTIVFPSEAFDPVKALHAVQAERATGLHGVPTMYIACLELLKHGKVKREGFERLRTGIAAGTTVPIELMRKLHKELNLVDMTICYGMTETSPVSIMTFPDDPIDKRTSTVGRLLPHTRAKIVDVHDRTRILPIGEKGELATAGYCLQKYYWGDPERTAEVMIHDDEGTRWMFTGDEAEMDAEGFVKITGRIKDLIIRGGENIHPLEIENALFANSAVAEVSVVGLPDERYGECVAAFVQPTEGMTITKAEVRDWVAQKLPRHMIPKHVFWIKDLEGGALPKTASGKIQKFKLAEEGRRLLKEER</sequence>
<dbReference type="Gene3D" id="3.40.50.12780">
    <property type="entry name" value="N-terminal domain of ligase-like"/>
    <property type="match status" value="1"/>
</dbReference>
<dbReference type="GO" id="GO:0031956">
    <property type="term" value="F:medium-chain fatty acid-CoA ligase activity"/>
    <property type="evidence" value="ECO:0007669"/>
    <property type="project" value="TreeGrafter"/>
</dbReference>
<dbReference type="GO" id="GO:0006631">
    <property type="term" value="P:fatty acid metabolic process"/>
    <property type="evidence" value="ECO:0007669"/>
    <property type="project" value="TreeGrafter"/>
</dbReference>
<keyword evidence="4" id="KW-1185">Reference proteome</keyword>
<comment type="caution">
    <text evidence="3">The sequence shown here is derived from an EMBL/GenBank/DDBJ whole genome shotgun (WGS) entry which is preliminary data.</text>
</comment>
<dbReference type="InterPro" id="IPR025110">
    <property type="entry name" value="AMP-bd_C"/>
</dbReference>
<reference evidence="3 4" key="1">
    <citation type="submission" date="2019-10" db="EMBL/GenBank/DDBJ databases">
        <authorList>
            <person name="Palmer J.M."/>
        </authorList>
    </citation>
    <scope>NUCLEOTIDE SEQUENCE [LARGE SCALE GENOMIC DNA]</scope>
    <source>
        <strain evidence="3 4">TWF696</strain>
    </source>
</reference>
<dbReference type="Pfam" id="PF00501">
    <property type="entry name" value="AMP-binding"/>
    <property type="match status" value="1"/>
</dbReference>
<organism evidence="3 4">
    <name type="scientific">Orbilia brochopaga</name>
    <dbReference type="NCBI Taxonomy" id="3140254"/>
    <lineage>
        <taxon>Eukaryota</taxon>
        <taxon>Fungi</taxon>
        <taxon>Dikarya</taxon>
        <taxon>Ascomycota</taxon>
        <taxon>Pezizomycotina</taxon>
        <taxon>Orbiliomycetes</taxon>
        <taxon>Orbiliales</taxon>
        <taxon>Orbiliaceae</taxon>
        <taxon>Orbilia</taxon>
    </lineage>
</organism>